<organism evidence="1 2">
    <name type="scientific">Euroglyphus maynei</name>
    <name type="common">Mayne's house dust mite</name>
    <dbReference type="NCBI Taxonomy" id="6958"/>
    <lineage>
        <taxon>Eukaryota</taxon>
        <taxon>Metazoa</taxon>
        <taxon>Ecdysozoa</taxon>
        <taxon>Arthropoda</taxon>
        <taxon>Chelicerata</taxon>
        <taxon>Arachnida</taxon>
        <taxon>Acari</taxon>
        <taxon>Acariformes</taxon>
        <taxon>Sarcoptiformes</taxon>
        <taxon>Astigmata</taxon>
        <taxon>Psoroptidia</taxon>
        <taxon>Analgoidea</taxon>
        <taxon>Pyroglyphidae</taxon>
        <taxon>Pyroglyphinae</taxon>
        <taxon>Euroglyphus</taxon>
    </lineage>
</organism>
<sequence length="214" mass="24483">MAQPKKTSTLSEWFYIALLLTAIRPPDHHQLSSLLPYRRSLLTNHQFGIDDHHHNNNGPLSVENFYYNDDIHSFHLNGISHDQHFNTKSSILLSETLDVLDDLNSLGRYSNIPNYPNNNNHHNHHNSNLIAFPVSGGFSSNVFIKQEQDDNHLSSSNVNLNSNNSDENSSLSIDPDILQQIDFELQNFPFNNNDDTIWPNLNDGMSFFKLFALI</sequence>
<gene>
    <name evidence="1" type="ORF">BLA29_007837</name>
</gene>
<proteinExistence type="predicted"/>
<comment type="caution">
    <text evidence="1">The sequence shown here is derived from an EMBL/GenBank/DDBJ whole genome shotgun (WGS) entry which is preliminary data.</text>
</comment>
<accession>A0A1Y3AYD8</accession>
<dbReference type="Proteomes" id="UP000194236">
    <property type="component" value="Unassembled WGS sequence"/>
</dbReference>
<protein>
    <submittedName>
        <fullName evidence="1">Uncharacterized protein</fullName>
    </submittedName>
</protein>
<name>A0A1Y3AYD8_EURMA</name>
<evidence type="ECO:0000313" key="1">
    <source>
        <dbReference type="EMBL" id="OTF72818.1"/>
    </source>
</evidence>
<keyword evidence="2" id="KW-1185">Reference proteome</keyword>
<dbReference type="AlphaFoldDB" id="A0A1Y3AYD8"/>
<evidence type="ECO:0000313" key="2">
    <source>
        <dbReference type="Proteomes" id="UP000194236"/>
    </source>
</evidence>
<dbReference type="EMBL" id="MUJZ01054448">
    <property type="protein sequence ID" value="OTF72818.1"/>
    <property type="molecule type" value="Genomic_DNA"/>
</dbReference>
<reference evidence="1 2" key="1">
    <citation type="submission" date="2017-03" db="EMBL/GenBank/DDBJ databases">
        <title>Genome Survey of Euroglyphus maynei.</title>
        <authorList>
            <person name="Arlian L.G."/>
            <person name="Morgan M.S."/>
            <person name="Rider S.D."/>
        </authorList>
    </citation>
    <scope>NUCLEOTIDE SEQUENCE [LARGE SCALE GENOMIC DNA]</scope>
    <source>
        <strain evidence="1">Arlian Lab</strain>
        <tissue evidence="1">Whole body</tissue>
    </source>
</reference>